<evidence type="ECO:0000313" key="1">
    <source>
        <dbReference type="EMBL" id="MDY0395776.1"/>
    </source>
</evidence>
<dbReference type="Pfam" id="PF00106">
    <property type="entry name" value="adh_short"/>
    <property type="match status" value="1"/>
</dbReference>
<dbReference type="SUPFAM" id="SSF51735">
    <property type="entry name" value="NAD(P)-binding Rossmann-fold domains"/>
    <property type="match status" value="1"/>
</dbReference>
<reference evidence="1 2" key="1">
    <citation type="submission" date="2023-10" db="EMBL/GenBank/DDBJ databases">
        <title>Virgibacillus halophilus 5B73C genome.</title>
        <authorList>
            <person name="Miliotis G."/>
            <person name="Sengupta P."/>
            <person name="Hameed A."/>
            <person name="Chuvochina M."/>
            <person name="Mcdonagh F."/>
            <person name="Simpson A.C."/>
            <person name="Singh N.K."/>
            <person name="Rekha P.D."/>
            <person name="Raman K."/>
            <person name="Hugenholtz P."/>
            <person name="Venkateswaran K."/>
        </authorList>
    </citation>
    <scope>NUCLEOTIDE SEQUENCE [LARGE SCALE GENOMIC DNA]</scope>
    <source>
        <strain evidence="1 2">5B73C</strain>
    </source>
</reference>
<evidence type="ECO:0000313" key="2">
    <source>
        <dbReference type="Proteomes" id="UP001281447"/>
    </source>
</evidence>
<comment type="caution">
    <text evidence="1">The sequence shown here is derived from an EMBL/GenBank/DDBJ whole genome shotgun (WGS) entry which is preliminary data.</text>
</comment>
<dbReference type="Proteomes" id="UP001281447">
    <property type="component" value="Unassembled WGS sequence"/>
</dbReference>
<dbReference type="EMBL" id="JAWDIP010000003">
    <property type="protein sequence ID" value="MDY0395776.1"/>
    <property type="molecule type" value="Genomic_DNA"/>
</dbReference>
<dbReference type="InterPro" id="IPR036291">
    <property type="entry name" value="NAD(P)-bd_dom_sf"/>
</dbReference>
<dbReference type="RefSeq" id="WP_390358080.1">
    <property type="nucleotide sequence ID" value="NZ_JBHUIZ010000018.1"/>
</dbReference>
<organism evidence="1 2">
    <name type="scientific">Tigheibacillus halophilus</name>
    <dbReference type="NCBI Taxonomy" id="361280"/>
    <lineage>
        <taxon>Bacteria</taxon>
        <taxon>Bacillati</taxon>
        <taxon>Bacillota</taxon>
        <taxon>Bacilli</taxon>
        <taxon>Bacillales</taxon>
        <taxon>Bacillaceae</taxon>
        <taxon>Tigheibacillus</taxon>
    </lineage>
</organism>
<proteinExistence type="predicted"/>
<name>A0ABU5C8Y1_9BACI</name>
<protein>
    <submittedName>
        <fullName evidence="1">SDR family NAD(P)-dependent oxidoreductase</fullName>
    </submittedName>
</protein>
<gene>
    <name evidence="1" type="ORF">RWE15_16820</name>
</gene>
<sequence>MLGKKTATVTGASSGIGTAIAKQLVAAGANVVLGYKNVMCSSRHDEAKRCQFFGKAHDTSFWKCRYLC</sequence>
<accession>A0ABU5C8Y1</accession>
<keyword evidence="2" id="KW-1185">Reference proteome</keyword>
<dbReference type="Gene3D" id="3.40.50.720">
    <property type="entry name" value="NAD(P)-binding Rossmann-like Domain"/>
    <property type="match status" value="1"/>
</dbReference>
<dbReference type="InterPro" id="IPR002347">
    <property type="entry name" value="SDR_fam"/>
</dbReference>